<dbReference type="InParanoid" id="E4WT38"/>
<dbReference type="Gene3D" id="3.40.1440.10">
    <property type="entry name" value="GIY-YIG endonuclease"/>
    <property type="match status" value="1"/>
</dbReference>
<dbReference type="CDD" id="cd00719">
    <property type="entry name" value="GIY-YIG_SF"/>
    <property type="match status" value="1"/>
</dbReference>
<dbReference type="EMBL" id="FN653016">
    <property type="protein sequence ID" value="CBY06859.1"/>
    <property type="molecule type" value="Genomic_DNA"/>
</dbReference>
<organism evidence="2">
    <name type="scientific">Oikopleura dioica</name>
    <name type="common">Tunicate</name>
    <dbReference type="NCBI Taxonomy" id="34765"/>
    <lineage>
        <taxon>Eukaryota</taxon>
        <taxon>Metazoa</taxon>
        <taxon>Chordata</taxon>
        <taxon>Tunicata</taxon>
        <taxon>Appendicularia</taxon>
        <taxon>Copelata</taxon>
        <taxon>Oikopleuridae</taxon>
        <taxon>Oikopleura</taxon>
    </lineage>
</organism>
<dbReference type="InterPro" id="IPR035901">
    <property type="entry name" value="GIY-YIG_endonuc_sf"/>
</dbReference>
<keyword evidence="3" id="KW-1185">Reference proteome</keyword>
<sequence>MSSYQSSFYVLESENDIESLNEGISAITIKEEKQDENTNGVEDLLNRLQIVERKASSLREENCSLKLQNEQLESLNSSLIEENHNIKYNPLFSSQSSIDSIESQIEKLDEFWDFDEKLGLGVECRRKRKDAYASRCVYCTSIVPQITKFQPKPSGDPHVIRQSLFCDSKNIIYVATCIKCKLMSVGSSVNFKNRLQGYKRNIQERIGDTAFETHMRKVHARAKDPLSLVEIVPIRQYDPRTHNALQLRAHETLWMKRMNTLQKGLNKREEKSTCTCVDYEREEGLIPKKKNEPEEMKSTRRSSPRKKNSVNYK</sequence>
<reference evidence="2" key="1">
    <citation type="journal article" date="2010" name="Science">
        <title>Plasticity of animal genome architecture unmasked by rapid evolution of a pelagic tunicate.</title>
        <authorList>
            <person name="Denoeud F."/>
            <person name="Henriet S."/>
            <person name="Mungpakdee S."/>
            <person name="Aury J.M."/>
            <person name="Da Silva C."/>
            <person name="Brinkmann H."/>
            <person name="Mikhaleva J."/>
            <person name="Olsen L.C."/>
            <person name="Jubin C."/>
            <person name="Canestro C."/>
            <person name="Bouquet J.M."/>
            <person name="Danks G."/>
            <person name="Poulain J."/>
            <person name="Campsteijn C."/>
            <person name="Adamski M."/>
            <person name="Cross I."/>
            <person name="Yadetie F."/>
            <person name="Muffato M."/>
            <person name="Louis A."/>
            <person name="Butcher S."/>
            <person name="Tsagkogeorga G."/>
            <person name="Konrad A."/>
            <person name="Singh S."/>
            <person name="Jensen M.F."/>
            <person name="Cong E.H."/>
            <person name="Eikeseth-Otteraa H."/>
            <person name="Noel B."/>
            <person name="Anthouard V."/>
            <person name="Porcel B.M."/>
            <person name="Kachouri-Lafond R."/>
            <person name="Nishino A."/>
            <person name="Ugolini M."/>
            <person name="Chourrout P."/>
            <person name="Nishida H."/>
            <person name="Aasland R."/>
            <person name="Huzurbazar S."/>
            <person name="Westhof E."/>
            <person name="Delsuc F."/>
            <person name="Lehrach H."/>
            <person name="Reinhardt R."/>
            <person name="Weissenbach J."/>
            <person name="Roy S.W."/>
            <person name="Artiguenave F."/>
            <person name="Postlethwait J.H."/>
            <person name="Manak J.R."/>
            <person name="Thompson E.M."/>
            <person name="Jaillon O."/>
            <person name="Du Pasquier L."/>
            <person name="Boudinot P."/>
            <person name="Liberles D.A."/>
            <person name="Volff J.N."/>
            <person name="Philippe H."/>
            <person name="Lenhard B."/>
            <person name="Roest Crollius H."/>
            <person name="Wincker P."/>
            <person name="Chourrout D."/>
        </authorList>
    </citation>
    <scope>NUCLEOTIDE SEQUENCE [LARGE SCALE GENOMIC DNA]</scope>
</reference>
<evidence type="ECO:0000256" key="1">
    <source>
        <dbReference type="SAM" id="MobiDB-lite"/>
    </source>
</evidence>
<dbReference type="Proteomes" id="UP000001307">
    <property type="component" value="Unassembled WGS sequence"/>
</dbReference>
<evidence type="ECO:0000313" key="2">
    <source>
        <dbReference type="EMBL" id="CBY06859.1"/>
    </source>
</evidence>
<dbReference type="OrthoDB" id="5973140at2759"/>
<gene>
    <name evidence="2" type="ORF">GSOID_T00005929001</name>
</gene>
<feature type="compositionally biased region" description="Basic and acidic residues" evidence="1">
    <location>
        <begin position="285"/>
        <end position="298"/>
    </location>
</feature>
<evidence type="ECO:0008006" key="4">
    <source>
        <dbReference type="Google" id="ProtNLM"/>
    </source>
</evidence>
<name>E4WT38_OIKDI</name>
<feature type="compositionally biased region" description="Basic residues" evidence="1">
    <location>
        <begin position="299"/>
        <end position="313"/>
    </location>
</feature>
<evidence type="ECO:0000313" key="3">
    <source>
        <dbReference type="Proteomes" id="UP000001307"/>
    </source>
</evidence>
<protein>
    <recommendedName>
        <fullName evidence="4">GIY-YIG domain-containing protein</fullName>
    </recommendedName>
</protein>
<accession>E4WT38</accession>
<proteinExistence type="predicted"/>
<feature type="region of interest" description="Disordered" evidence="1">
    <location>
        <begin position="285"/>
        <end position="313"/>
    </location>
</feature>
<dbReference type="AlphaFoldDB" id="E4WT38"/>